<sequence length="146" mass="16576">MKLSKYLKRLRVTAKENKCYVLIAESLGLESIEAFDTRARPVENSGDRSALCFSVFKHSEEEMHLWPSLKLRNSFKGNSQQRFQRMNSGKQTQSNQQKLLCRRDKESGPEISSGGFAVVVCRDLAMILSCCFCCFCCGACIDEEEN</sequence>
<dbReference type="Gramene" id="ESQ32388">
    <property type="protein sequence ID" value="ESQ32388"/>
    <property type="gene ID" value="EUTSA_v10005354mg"/>
</dbReference>
<keyword evidence="2" id="KW-1185">Reference proteome</keyword>
<dbReference type="PANTHER" id="PTHR37263:SF2">
    <property type="entry name" value="EXPRESSED PROTEIN"/>
    <property type="match status" value="1"/>
</dbReference>
<dbReference type="OrthoDB" id="1927320at2759"/>
<evidence type="ECO:0000313" key="2">
    <source>
        <dbReference type="Proteomes" id="UP000030689"/>
    </source>
</evidence>
<dbReference type="eggNOG" id="ENOG502S7YP">
    <property type="taxonomic scope" value="Eukaryota"/>
</dbReference>
<dbReference type="EMBL" id="KI517748">
    <property type="protein sequence ID" value="ESQ32388.1"/>
    <property type="molecule type" value="Genomic_DNA"/>
</dbReference>
<name>V4KY89_EUTSA</name>
<dbReference type="PANTHER" id="PTHR37263">
    <property type="entry name" value="EXPRESSED PROTEIN"/>
    <property type="match status" value="1"/>
</dbReference>
<reference evidence="1 2" key="1">
    <citation type="journal article" date="2013" name="Front. Plant Sci.">
        <title>The Reference Genome of the Halophytic Plant Eutrema salsugineum.</title>
        <authorList>
            <person name="Yang R."/>
            <person name="Jarvis D.E."/>
            <person name="Chen H."/>
            <person name="Beilstein M.A."/>
            <person name="Grimwood J."/>
            <person name="Jenkins J."/>
            <person name="Shu S."/>
            <person name="Prochnik S."/>
            <person name="Xin M."/>
            <person name="Ma C."/>
            <person name="Schmutz J."/>
            <person name="Wing R.A."/>
            <person name="Mitchell-Olds T."/>
            <person name="Schumaker K.S."/>
            <person name="Wang X."/>
        </authorList>
    </citation>
    <scope>NUCLEOTIDE SEQUENCE [LARGE SCALE GENOMIC DNA]</scope>
</reference>
<accession>V4KY89</accession>
<gene>
    <name evidence="1" type="ORF">EUTSA_v10005354mg</name>
</gene>
<proteinExistence type="predicted"/>
<organism evidence="1 2">
    <name type="scientific">Eutrema salsugineum</name>
    <name type="common">Saltwater cress</name>
    <name type="synonym">Sisymbrium salsugineum</name>
    <dbReference type="NCBI Taxonomy" id="72664"/>
    <lineage>
        <taxon>Eukaryota</taxon>
        <taxon>Viridiplantae</taxon>
        <taxon>Streptophyta</taxon>
        <taxon>Embryophyta</taxon>
        <taxon>Tracheophyta</taxon>
        <taxon>Spermatophyta</taxon>
        <taxon>Magnoliopsida</taxon>
        <taxon>eudicotyledons</taxon>
        <taxon>Gunneridae</taxon>
        <taxon>Pentapetalae</taxon>
        <taxon>rosids</taxon>
        <taxon>malvids</taxon>
        <taxon>Brassicales</taxon>
        <taxon>Brassicaceae</taxon>
        <taxon>Eutremeae</taxon>
        <taxon>Eutrema</taxon>
    </lineage>
</organism>
<evidence type="ECO:0000313" key="1">
    <source>
        <dbReference type="EMBL" id="ESQ32388.1"/>
    </source>
</evidence>
<protein>
    <submittedName>
        <fullName evidence="1">Uncharacterized protein</fullName>
    </submittedName>
</protein>
<dbReference type="Proteomes" id="UP000030689">
    <property type="component" value="Unassembled WGS sequence"/>
</dbReference>
<dbReference type="AlphaFoldDB" id="V4KY89"/>
<dbReference type="KEGG" id="eus:EUTSA_v10005354mg"/>